<evidence type="ECO:0000256" key="3">
    <source>
        <dbReference type="ARBA" id="ARBA00023016"/>
    </source>
</evidence>
<dbReference type="GO" id="GO:0005634">
    <property type="term" value="C:nucleus"/>
    <property type="evidence" value="ECO:0007669"/>
    <property type="project" value="UniProtKB-SubCell"/>
</dbReference>
<dbReference type="InterPro" id="IPR022003">
    <property type="entry name" value="RST"/>
</dbReference>
<organism evidence="9 10">
    <name type="scientific">Gossypium trilobum</name>
    <dbReference type="NCBI Taxonomy" id="34281"/>
    <lineage>
        <taxon>Eukaryota</taxon>
        <taxon>Viridiplantae</taxon>
        <taxon>Streptophyta</taxon>
        <taxon>Embryophyta</taxon>
        <taxon>Tracheophyta</taxon>
        <taxon>Spermatophyta</taxon>
        <taxon>Magnoliopsida</taxon>
        <taxon>eudicotyledons</taxon>
        <taxon>Gunneridae</taxon>
        <taxon>Pentapetalae</taxon>
        <taxon>rosids</taxon>
        <taxon>malvids</taxon>
        <taxon>Malvales</taxon>
        <taxon>Malvaceae</taxon>
        <taxon>Malvoideae</taxon>
        <taxon>Gossypium</taxon>
    </lineage>
</organism>
<dbReference type="PANTHER" id="PTHR32263:SF5">
    <property type="entry name" value="INACTIVE POLY [ADP-RIBOSE] POLYMERASE SRO1-RELATED"/>
    <property type="match status" value="1"/>
</dbReference>
<feature type="domain" description="RST" evidence="8">
    <location>
        <begin position="589"/>
        <end position="660"/>
    </location>
</feature>
<dbReference type="Pfam" id="PF00644">
    <property type="entry name" value="PARP"/>
    <property type="match status" value="1"/>
</dbReference>
<evidence type="ECO:0000256" key="1">
    <source>
        <dbReference type="ARBA" id="ARBA00004123"/>
    </source>
</evidence>
<keyword evidence="4" id="KW-0539">Nucleus</keyword>
<feature type="region of interest" description="Disordered" evidence="5">
    <location>
        <begin position="559"/>
        <end position="592"/>
    </location>
</feature>
<evidence type="ECO:0000259" key="7">
    <source>
        <dbReference type="PROSITE" id="PS51059"/>
    </source>
</evidence>
<dbReference type="GO" id="GO:0003950">
    <property type="term" value="F:NAD+ poly-ADP-ribosyltransferase activity"/>
    <property type="evidence" value="ECO:0007669"/>
    <property type="project" value="InterPro"/>
</dbReference>
<evidence type="ECO:0000313" key="9">
    <source>
        <dbReference type="EMBL" id="MBA0763695.1"/>
    </source>
</evidence>
<evidence type="ECO:0000256" key="5">
    <source>
        <dbReference type="SAM" id="MobiDB-lite"/>
    </source>
</evidence>
<keyword evidence="6" id="KW-0472">Membrane</keyword>
<dbReference type="PROSITE" id="PS51059">
    <property type="entry name" value="PARP_CATALYTIC"/>
    <property type="match status" value="1"/>
</dbReference>
<reference evidence="9 10" key="1">
    <citation type="journal article" date="2019" name="Genome Biol. Evol.">
        <title>Insights into the evolution of the New World diploid cottons (Gossypium, subgenus Houzingenia) based on genome sequencing.</title>
        <authorList>
            <person name="Grover C.E."/>
            <person name="Arick M.A. 2nd"/>
            <person name="Thrash A."/>
            <person name="Conover J.L."/>
            <person name="Sanders W.S."/>
            <person name="Peterson D.G."/>
            <person name="Frelichowski J.E."/>
            <person name="Scheffler J.A."/>
            <person name="Scheffler B.E."/>
            <person name="Wendel J.F."/>
        </authorList>
    </citation>
    <scope>NUCLEOTIDE SEQUENCE [LARGE SCALE GENOMIC DNA]</scope>
    <source>
        <strain evidence="9">8</strain>
        <tissue evidence="9">Leaf</tissue>
    </source>
</reference>
<dbReference type="PROSITE" id="PS51879">
    <property type="entry name" value="RST"/>
    <property type="match status" value="1"/>
</dbReference>
<evidence type="ECO:0000256" key="4">
    <source>
        <dbReference type="ARBA" id="ARBA00023242"/>
    </source>
</evidence>
<evidence type="ECO:0000256" key="6">
    <source>
        <dbReference type="SAM" id="Phobius"/>
    </source>
</evidence>
<keyword evidence="10" id="KW-1185">Reference proteome</keyword>
<evidence type="ECO:0000256" key="2">
    <source>
        <dbReference type="ARBA" id="ARBA00022473"/>
    </source>
</evidence>
<dbReference type="InterPro" id="IPR057823">
    <property type="entry name" value="WWE_RCD1"/>
</dbReference>
<dbReference type="Pfam" id="PF23467">
    <property type="entry name" value="WWE_5"/>
    <property type="match status" value="1"/>
</dbReference>
<comment type="caution">
    <text evidence="9">The sequence shown here is derived from an EMBL/GenBank/DDBJ whole genome shotgun (WGS) entry which is preliminary data.</text>
</comment>
<feature type="compositionally biased region" description="Polar residues" evidence="5">
    <location>
        <begin position="567"/>
        <end position="591"/>
    </location>
</feature>
<dbReference type="InterPro" id="IPR012317">
    <property type="entry name" value="Poly(ADP-ribose)pol_cat_dom"/>
</dbReference>
<feature type="domain" description="PARP catalytic" evidence="7">
    <location>
        <begin position="259"/>
        <end position="477"/>
    </location>
</feature>
<evidence type="ECO:0000313" key="10">
    <source>
        <dbReference type="Proteomes" id="UP000593568"/>
    </source>
</evidence>
<dbReference type="EMBL" id="JABEZW010000004">
    <property type="protein sequence ID" value="MBA0763695.1"/>
    <property type="molecule type" value="Genomic_DNA"/>
</dbReference>
<sequence length="677" mass="75749">MEAPNAMVLDSKPLVLHGMKRKRETQHTSYFPGASHVIPPQLPSLCLAFQKHDKRRRLEDCEGRVVSCGYTSKRSLLLCYSNFKKTGIPKRIMFYEKGEWTDFPNDLIASIRKDLVTKKPAIEVEIDSQSFVLDFLHMFRLELKTGMRHPIAWIDEAGGCFFPEIFTGEDEAYPCCKDECVNNQEFMFSESYAPREIKLHLEIGINGVEQPKLECSGESSSFVRHFQIAQKPASSYSAVEAEDNYNRSADGKPNKVVEDIQEKKKNLVPESEFVDVQFNEPLEFSTVEKMFLMGMNTCEGVDILDIRPCSSTQYRLERFQKQVQIMKKYRGTANVQLAWLASSKKALPTIMKHGLADCRLSSIPDLYAAGVHLAAAEFTNGSAKYCDVDENGVRYMILCCVIMGKTELLFPESGQCFPSSEDVDSGVDDLHHPKYYITWNMNINTHIYPEFIVSFKLSSNAKGNSVGSEANHAISGVTASSKGVQGCLPASAGELVSNIISVFTFGSHGVMISRMINELDPTLWWMLTCSYFLAVDFCGIVFGVDAANYCVMLTYASKSGGRKGSTKHQNSDSGGSQENDPSLGSNTSKTPKSPWMPFPMLFAAISNKIPRMDMDQVANHYELFRAKKITRDDFVKKLRLIVGDNLLRSTITSLQSKIPSRHELEVAKQNMKGPGSL</sequence>
<name>A0A7J9DTL0_9ROSI</name>
<dbReference type="AlphaFoldDB" id="A0A7J9DTL0"/>
<keyword evidence="2" id="KW-0217">Developmental protein</keyword>
<dbReference type="SUPFAM" id="SSF56399">
    <property type="entry name" value="ADP-ribosylation"/>
    <property type="match status" value="1"/>
</dbReference>
<dbReference type="Gene3D" id="3.90.228.10">
    <property type="match status" value="1"/>
</dbReference>
<dbReference type="Proteomes" id="UP000593568">
    <property type="component" value="Unassembled WGS sequence"/>
</dbReference>
<keyword evidence="3" id="KW-0346">Stress response</keyword>
<protein>
    <recommendedName>
        <fullName evidence="11">PARP</fullName>
    </recommendedName>
</protein>
<keyword evidence="6" id="KW-0812">Transmembrane</keyword>
<feature type="transmembrane region" description="Helical" evidence="6">
    <location>
        <begin position="523"/>
        <end position="544"/>
    </location>
</feature>
<proteinExistence type="predicted"/>
<dbReference type="InterPro" id="IPR044964">
    <property type="entry name" value="RCD1/SRO1-5"/>
</dbReference>
<accession>A0A7J9DTL0</accession>
<dbReference type="Pfam" id="PF12174">
    <property type="entry name" value="RST"/>
    <property type="match status" value="1"/>
</dbReference>
<gene>
    <name evidence="9" type="ORF">Gotri_013118</name>
</gene>
<evidence type="ECO:0008006" key="11">
    <source>
        <dbReference type="Google" id="ProtNLM"/>
    </source>
</evidence>
<evidence type="ECO:0000259" key="8">
    <source>
        <dbReference type="PROSITE" id="PS51879"/>
    </source>
</evidence>
<dbReference type="PANTHER" id="PTHR32263">
    <property type="entry name" value="INACTIVE POLY [ADP-RIBOSE] POLYMERASE SRO4-RELATED"/>
    <property type="match status" value="1"/>
</dbReference>
<keyword evidence="6" id="KW-1133">Transmembrane helix</keyword>
<comment type="subcellular location">
    <subcellularLocation>
        <location evidence="1">Nucleus</location>
    </subcellularLocation>
</comment>